<dbReference type="EMBL" id="LT670849">
    <property type="protein sequence ID" value="SHN82426.1"/>
    <property type="molecule type" value="Genomic_DNA"/>
</dbReference>
<protein>
    <submittedName>
        <fullName evidence="2">Methyltransferase, FkbM family</fullName>
    </submittedName>
</protein>
<accession>A0A1M7UHL2</accession>
<dbReference type="GO" id="GO:0005886">
    <property type="term" value="C:plasma membrane"/>
    <property type="evidence" value="ECO:0007669"/>
    <property type="project" value="TreeGrafter"/>
</dbReference>
<evidence type="ECO:0000313" key="3">
    <source>
        <dbReference type="Proteomes" id="UP000184096"/>
    </source>
</evidence>
<gene>
    <name evidence="2" type="ORF">SAMN05444170_5108</name>
</gene>
<dbReference type="GO" id="GO:0016197">
    <property type="term" value="P:endosomal transport"/>
    <property type="evidence" value="ECO:0007669"/>
    <property type="project" value="TreeGrafter"/>
</dbReference>
<dbReference type="GO" id="GO:0006888">
    <property type="term" value="P:endoplasmic reticulum to Golgi vesicle-mediated transport"/>
    <property type="evidence" value="ECO:0007669"/>
    <property type="project" value="TreeGrafter"/>
</dbReference>
<keyword evidence="2" id="KW-0808">Transferase</keyword>
<dbReference type="SUPFAM" id="SSF53335">
    <property type="entry name" value="S-adenosyl-L-methionine-dependent methyltransferases"/>
    <property type="match status" value="1"/>
</dbReference>
<dbReference type="GO" id="GO:0005737">
    <property type="term" value="C:cytoplasm"/>
    <property type="evidence" value="ECO:0007669"/>
    <property type="project" value="GOC"/>
</dbReference>
<name>A0A1M7UHL2_9BRAD</name>
<evidence type="ECO:0000313" key="2">
    <source>
        <dbReference type="EMBL" id="SHN82426.1"/>
    </source>
</evidence>
<dbReference type="Pfam" id="PF05050">
    <property type="entry name" value="Methyltransf_21"/>
    <property type="match status" value="1"/>
</dbReference>
<organism evidence="2 3">
    <name type="scientific">Bradyrhizobium erythrophlei</name>
    <dbReference type="NCBI Taxonomy" id="1437360"/>
    <lineage>
        <taxon>Bacteria</taxon>
        <taxon>Pseudomonadati</taxon>
        <taxon>Pseudomonadota</taxon>
        <taxon>Alphaproteobacteria</taxon>
        <taxon>Hyphomicrobiales</taxon>
        <taxon>Nitrobacteraceae</taxon>
        <taxon>Bradyrhizobium</taxon>
    </lineage>
</organism>
<dbReference type="GO" id="GO:0008168">
    <property type="term" value="F:methyltransferase activity"/>
    <property type="evidence" value="ECO:0007669"/>
    <property type="project" value="UniProtKB-KW"/>
</dbReference>
<dbReference type="AlphaFoldDB" id="A0A1M7UHL2"/>
<keyword evidence="2" id="KW-0489">Methyltransferase</keyword>
<dbReference type="PANTHER" id="PTHR34009">
    <property type="entry name" value="PROTEIN STAR"/>
    <property type="match status" value="1"/>
</dbReference>
<dbReference type="InterPro" id="IPR029063">
    <property type="entry name" value="SAM-dependent_MTases_sf"/>
</dbReference>
<dbReference type="InterPro" id="IPR006342">
    <property type="entry name" value="FkbM_mtfrase"/>
</dbReference>
<feature type="domain" description="Methyltransferase FkbM" evidence="1">
    <location>
        <begin position="52"/>
        <end position="196"/>
    </location>
</feature>
<dbReference type="RefSeq" id="WP_244553328.1">
    <property type="nucleotide sequence ID" value="NZ_LT670849.1"/>
</dbReference>
<sequence>MHSISGLLKYWLADRFSIPSSQLLGRRSWSQEGEDLILARYMEPRRRGFYVDVGAHDPFRFSNTAYFYREGWSGLNIEPDPAGAALLRKHRARDTTLNMGIGPASSEMTFFRFNDAALNTFSAELARERVTASGYIIVQELNVPVERLDAVLARHLKSGQKIDFMTVDAEGLDLEVLRSNDWTKFRPDVVVTEILNVSELELVKQPIGQLMVSVGYRPVAKAVNSAFFAADEFVL</sequence>
<dbReference type="PANTHER" id="PTHR34009:SF2">
    <property type="entry name" value="PROTEIN STAR"/>
    <property type="match status" value="1"/>
</dbReference>
<evidence type="ECO:0000259" key="1">
    <source>
        <dbReference type="Pfam" id="PF05050"/>
    </source>
</evidence>
<dbReference type="InterPro" id="IPR053202">
    <property type="entry name" value="EGF_Rcpt_Signaling_Reg"/>
</dbReference>
<dbReference type="NCBIfam" id="TIGR01444">
    <property type="entry name" value="fkbM_fam"/>
    <property type="match status" value="1"/>
</dbReference>
<dbReference type="Gene3D" id="3.40.50.150">
    <property type="entry name" value="Vaccinia Virus protein VP39"/>
    <property type="match status" value="1"/>
</dbReference>
<reference evidence="3" key="1">
    <citation type="submission" date="2016-11" db="EMBL/GenBank/DDBJ databases">
        <authorList>
            <person name="Varghese N."/>
            <person name="Submissions S."/>
        </authorList>
    </citation>
    <scope>NUCLEOTIDE SEQUENCE [LARGE SCALE GENOMIC DNA]</scope>
    <source>
        <strain evidence="3">GAS401</strain>
    </source>
</reference>
<dbReference type="GO" id="GO:0032259">
    <property type="term" value="P:methylation"/>
    <property type="evidence" value="ECO:0007669"/>
    <property type="project" value="UniProtKB-KW"/>
</dbReference>
<proteinExistence type="predicted"/>
<keyword evidence="3" id="KW-1185">Reference proteome</keyword>
<dbReference type="Proteomes" id="UP000184096">
    <property type="component" value="Chromosome I"/>
</dbReference>